<proteinExistence type="predicted"/>
<evidence type="ECO:0000313" key="2">
    <source>
        <dbReference type="Proteomes" id="UP000814033"/>
    </source>
</evidence>
<organism evidence="1 2">
    <name type="scientific">Auriscalpium vulgare</name>
    <dbReference type="NCBI Taxonomy" id="40419"/>
    <lineage>
        <taxon>Eukaryota</taxon>
        <taxon>Fungi</taxon>
        <taxon>Dikarya</taxon>
        <taxon>Basidiomycota</taxon>
        <taxon>Agaricomycotina</taxon>
        <taxon>Agaricomycetes</taxon>
        <taxon>Russulales</taxon>
        <taxon>Auriscalpiaceae</taxon>
        <taxon>Auriscalpium</taxon>
    </lineage>
</organism>
<keyword evidence="2" id="KW-1185">Reference proteome</keyword>
<reference evidence="1" key="1">
    <citation type="submission" date="2021-02" db="EMBL/GenBank/DDBJ databases">
        <authorList>
            <consortium name="DOE Joint Genome Institute"/>
            <person name="Ahrendt S."/>
            <person name="Looney B.P."/>
            <person name="Miyauchi S."/>
            <person name="Morin E."/>
            <person name="Drula E."/>
            <person name="Courty P.E."/>
            <person name="Chicoki N."/>
            <person name="Fauchery L."/>
            <person name="Kohler A."/>
            <person name="Kuo A."/>
            <person name="Labutti K."/>
            <person name="Pangilinan J."/>
            <person name="Lipzen A."/>
            <person name="Riley R."/>
            <person name="Andreopoulos W."/>
            <person name="He G."/>
            <person name="Johnson J."/>
            <person name="Barry K.W."/>
            <person name="Grigoriev I.V."/>
            <person name="Nagy L."/>
            <person name="Hibbett D."/>
            <person name="Henrissat B."/>
            <person name="Matheny P.B."/>
            <person name="Labbe J."/>
            <person name="Martin F."/>
        </authorList>
    </citation>
    <scope>NUCLEOTIDE SEQUENCE</scope>
    <source>
        <strain evidence="1">FP105234-sp</strain>
    </source>
</reference>
<sequence length="463" mass="51129">MPSIEETQINRITDRVEIRVKAKALLQTLRVKTGPGTGYELGPGKTGLAAICAYLASVQLGFSDVPEDVAQKAACLQPKIWRAALTTAQKALDPPIDVTAGETREQESLYAKFVRDYRIGRVGRVANWMDEVETELLQNKTFRKEFDIAADNPVFRPSVFFWVGTRVLKLNAKISAEPLSKKYNVSFKTLSQLVQFMDERLHVAKERLLGAVNELRRAKGAPKPAPAPTASRPASPTKSALRASGTPSVAGGTKRKVAFSAATSDDEEDEGFVPDTPSKRPRMSSSPVKYKTPRTLTREQVFPLDMKTPIPPPVLQGVASSSKLVQDYSASEVDESSDAMDVDVESEPASEPEAAPVAGPSTPRRARAQPIVAAEYTPRPRRKEAPKMHEVILEDDEDEDEEEEEDALPASRRFRPVLLDRAQWAQRAPRLMRQRAAAERSKRALVERWGHPFEALRVVEAAG</sequence>
<evidence type="ECO:0000313" key="1">
    <source>
        <dbReference type="EMBL" id="KAI0043728.1"/>
    </source>
</evidence>
<comment type="caution">
    <text evidence="1">The sequence shown here is derived from an EMBL/GenBank/DDBJ whole genome shotgun (WGS) entry which is preliminary data.</text>
</comment>
<dbReference type="Proteomes" id="UP000814033">
    <property type="component" value="Unassembled WGS sequence"/>
</dbReference>
<reference evidence="1" key="2">
    <citation type="journal article" date="2022" name="New Phytol.">
        <title>Evolutionary transition to the ectomycorrhizal habit in the genomes of a hyperdiverse lineage of mushroom-forming fungi.</title>
        <authorList>
            <person name="Looney B."/>
            <person name="Miyauchi S."/>
            <person name="Morin E."/>
            <person name="Drula E."/>
            <person name="Courty P.E."/>
            <person name="Kohler A."/>
            <person name="Kuo A."/>
            <person name="LaButti K."/>
            <person name="Pangilinan J."/>
            <person name="Lipzen A."/>
            <person name="Riley R."/>
            <person name="Andreopoulos W."/>
            <person name="He G."/>
            <person name="Johnson J."/>
            <person name="Nolan M."/>
            <person name="Tritt A."/>
            <person name="Barry K.W."/>
            <person name="Grigoriev I.V."/>
            <person name="Nagy L.G."/>
            <person name="Hibbett D."/>
            <person name="Henrissat B."/>
            <person name="Matheny P.B."/>
            <person name="Labbe J."/>
            <person name="Martin F.M."/>
        </authorList>
    </citation>
    <scope>NUCLEOTIDE SEQUENCE</scope>
    <source>
        <strain evidence="1">FP105234-sp</strain>
    </source>
</reference>
<accession>A0ACB8RHX5</accession>
<name>A0ACB8RHX5_9AGAM</name>
<protein>
    <submittedName>
        <fullName evidence="1">Uncharacterized protein</fullName>
    </submittedName>
</protein>
<gene>
    <name evidence="1" type="ORF">FA95DRAFT_1562990</name>
</gene>
<dbReference type="EMBL" id="MU276006">
    <property type="protein sequence ID" value="KAI0043728.1"/>
    <property type="molecule type" value="Genomic_DNA"/>
</dbReference>